<dbReference type="AlphaFoldDB" id="A0AAJ2UPJ9"/>
<dbReference type="InterPro" id="IPR036365">
    <property type="entry name" value="PGBD-like_sf"/>
</dbReference>
<evidence type="ECO:0008006" key="3">
    <source>
        <dbReference type="Google" id="ProtNLM"/>
    </source>
</evidence>
<dbReference type="SUPFAM" id="SSF47090">
    <property type="entry name" value="PGBD-like"/>
    <property type="match status" value="1"/>
</dbReference>
<dbReference type="RefSeq" id="WP_319695906.1">
    <property type="nucleotide sequence ID" value="NZ_JARAWN010000249.1"/>
</dbReference>
<protein>
    <recommendedName>
        <fullName evidence="3">Peptidoglycan binding-like domain-containing protein</fullName>
    </recommendedName>
</protein>
<sequence>MVALSNVRFGKHNDEAKAIRTALIAVGVEIPAGATGFFGEQTRPAYAAWQHTLGFTGPDADGFPGCFSLAKLGARAGFVADCRHPGAVTKSSVRFSKNSGVAIAEATARAFTEQACDRTFAPGSWVTGVATDRTS</sequence>
<dbReference type="EMBL" id="JARAWN010000249">
    <property type="protein sequence ID" value="MDX3133996.1"/>
    <property type="molecule type" value="Genomic_DNA"/>
</dbReference>
<proteinExistence type="predicted"/>
<name>A0AAJ2UPJ9_9ACTN</name>
<evidence type="ECO:0000313" key="1">
    <source>
        <dbReference type="EMBL" id="MDX3133996.1"/>
    </source>
</evidence>
<evidence type="ECO:0000313" key="2">
    <source>
        <dbReference type="Proteomes" id="UP001273589"/>
    </source>
</evidence>
<gene>
    <name evidence="1" type="ORF">PV367_30395</name>
</gene>
<reference evidence="1" key="1">
    <citation type="journal article" date="2023" name="Microb. Genom.">
        <title>Mesoterricola silvestris gen. nov., sp. nov., Mesoterricola sediminis sp. nov., Geothrix oryzae sp. nov., Geothrix edaphica sp. nov., Geothrix rubra sp. nov., and Geothrix limicola sp. nov., six novel members of Acidobacteriota isolated from soils.</title>
        <authorList>
            <person name="Weisberg A.J."/>
            <person name="Pearce E."/>
            <person name="Kramer C.G."/>
            <person name="Chang J.H."/>
            <person name="Clarke C.R."/>
        </authorList>
    </citation>
    <scope>NUCLEOTIDE SEQUENCE</scope>
    <source>
        <strain evidence="1">ND06-05F</strain>
    </source>
</reference>
<comment type="caution">
    <text evidence="1">The sequence shown here is derived from an EMBL/GenBank/DDBJ whole genome shotgun (WGS) entry which is preliminary data.</text>
</comment>
<organism evidence="1 2">
    <name type="scientific">Streptomyces europaeiscabiei</name>
    <dbReference type="NCBI Taxonomy" id="146819"/>
    <lineage>
        <taxon>Bacteria</taxon>
        <taxon>Bacillati</taxon>
        <taxon>Actinomycetota</taxon>
        <taxon>Actinomycetes</taxon>
        <taxon>Kitasatosporales</taxon>
        <taxon>Streptomycetaceae</taxon>
        <taxon>Streptomyces</taxon>
    </lineage>
</organism>
<accession>A0AAJ2UPJ9</accession>
<dbReference type="InterPro" id="IPR036366">
    <property type="entry name" value="PGBDSf"/>
</dbReference>
<dbReference type="Proteomes" id="UP001273589">
    <property type="component" value="Unassembled WGS sequence"/>
</dbReference>
<dbReference type="Gene3D" id="1.10.101.10">
    <property type="entry name" value="PGBD-like superfamily/PGBD"/>
    <property type="match status" value="1"/>
</dbReference>